<dbReference type="EMBL" id="BKCJ010009277">
    <property type="protein sequence ID" value="GEU86221.1"/>
    <property type="molecule type" value="Genomic_DNA"/>
</dbReference>
<sequence length="91" mass="10083">MSITTAAQIILYSFKFIKHRVMACRWCHEIGREHAVNNAKDVAGGAMILVGHEHAANNAKDVVGDTAVAFVKYKNKELKSYMLCATSLFLL</sequence>
<proteinExistence type="predicted"/>
<evidence type="ECO:0000313" key="1">
    <source>
        <dbReference type="EMBL" id="GEU86221.1"/>
    </source>
</evidence>
<accession>A0A6L2NIX7</accession>
<organism evidence="1">
    <name type="scientific">Tanacetum cinerariifolium</name>
    <name type="common">Dalmatian daisy</name>
    <name type="synonym">Chrysanthemum cinerariifolium</name>
    <dbReference type="NCBI Taxonomy" id="118510"/>
    <lineage>
        <taxon>Eukaryota</taxon>
        <taxon>Viridiplantae</taxon>
        <taxon>Streptophyta</taxon>
        <taxon>Embryophyta</taxon>
        <taxon>Tracheophyta</taxon>
        <taxon>Spermatophyta</taxon>
        <taxon>Magnoliopsida</taxon>
        <taxon>eudicotyledons</taxon>
        <taxon>Gunneridae</taxon>
        <taxon>Pentapetalae</taxon>
        <taxon>asterids</taxon>
        <taxon>campanulids</taxon>
        <taxon>Asterales</taxon>
        <taxon>Asteraceae</taxon>
        <taxon>Asteroideae</taxon>
        <taxon>Anthemideae</taxon>
        <taxon>Anthemidinae</taxon>
        <taxon>Tanacetum</taxon>
    </lineage>
</organism>
<reference evidence="1" key="1">
    <citation type="journal article" date="2019" name="Sci. Rep.">
        <title>Draft genome of Tanacetum cinerariifolium, the natural source of mosquito coil.</title>
        <authorList>
            <person name="Yamashiro T."/>
            <person name="Shiraishi A."/>
            <person name="Satake H."/>
            <person name="Nakayama K."/>
        </authorList>
    </citation>
    <scope>NUCLEOTIDE SEQUENCE</scope>
</reference>
<gene>
    <name evidence="1" type="ORF">Tci_058199</name>
</gene>
<name>A0A6L2NIX7_TANCI</name>
<comment type="caution">
    <text evidence="1">The sequence shown here is derived from an EMBL/GenBank/DDBJ whole genome shotgun (WGS) entry which is preliminary data.</text>
</comment>
<dbReference type="AlphaFoldDB" id="A0A6L2NIX7"/>
<protein>
    <submittedName>
        <fullName evidence="1">Vacuolar protein sorting-associated protein 18 homolog</fullName>
    </submittedName>
</protein>